<proteinExistence type="predicted"/>
<evidence type="ECO:0000259" key="2">
    <source>
        <dbReference type="SMART" id="SM00909"/>
    </source>
</evidence>
<feature type="region of interest" description="Disordered" evidence="1">
    <location>
        <begin position="47"/>
        <end position="74"/>
    </location>
</feature>
<evidence type="ECO:0000256" key="1">
    <source>
        <dbReference type="SAM" id="MobiDB-lite"/>
    </source>
</evidence>
<dbReference type="InterPro" id="IPR019606">
    <property type="entry name" value="GerMN"/>
</dbReference>
<dbReference type="KEGG" id="taqu:KDW03_03890"/>
<reference evidence="3" key="2">
    <citation type="submission" date="2022-06" db="EMBL/GenBank/DDBJ databases">
        <title>Thermospira aquatica gen. nov., sp. nov.</title>
        <authorList>
            <person name="Ben Ali Gam Z."/>
            <person name="Labat M."/>
        </authorList>
    </citation>
    <scope>NUCLEOTIDE SEQUENCE</scope>
    <source>
        <strain evidence="3">F1F22</strain>
    </source>
</reference>
<dbReference type="EMBL" id="CP073355">
    <property type="protein sequence ID" value="URA10955.1"/>
    <property type="molecule type" value="Genomic_DNA"/>
</dbReference>
<protein>
    <submittedName>
        <fullName evidence="3">GerMN domain-containing protein</fullName>
    </submittedName>
</protein>
<sequence>MAETKKRSRRKRKSSKYLPLLWLLTGALLALVLVFSGNLVIDVKGIQPSSPQKTPKPPLSQEKPSSSNLPEKEKESKTIKIYLARQLEKGVRLVPYSITITETTTPMQAALEALIHATDDNDLNLIPPDTRIRQAWIKDNYAYIDLSEEFTYNAYGIQGYKLQLYQIVLTVCQFPTIKGVYFYVEGKPLRYLGGEGFPIPQPVLPPKEPFEIPY</sequence>
<dbReference type="Pfam" id="PF10646">
    <property type="entry name" value="Germane"/>
    <property type="match status" value="1"/>
</dbReference>
<organism evidence="3 4">
    <name type="scientific">Thermospira aquatica</name>
    <dbReference type="NCBI Taxonomy" id="2828656"/>
    <lineage>
        <taxon>Bacteria</taxon>
        <taxon>Pseudomonadati</taxon>
        <taxon>Spirochaetota</taxon>
        <taxon>Spirochaetia</taxon>
        <taxon>Brevinematales</taxon>
        <taxon>Thermospiraceae</taxon>
        <taxon>Thermospira</taxon>
    </lineage>
</organism>
<accession>A0AAX3BFA8</accession>
<evidence type="ECO:0000313" key="3">
    <source>
        <dbReference type="EMBL" id="URA10955.1"/>
    </source>
</evidence>
<dbReference type="SMART" id="SM00909">
    <property type="entry name" value="Germane"/>
    <property type="match status" value="1"/>
</dbReference>
<evidence type="ECO:0000313" key="4">
    <source>
        <dbReference type="Proteomes" id="UP001056539"/>
    </source>
</evidence>
<keyword evidence="4" id="KW-1185">Reference proteome</keyword>
<reference evidence="3" key="1">
    <citation type="submission" date="2021-04" db="EMBL/GenBank/DDBJ databases">
        <authorList>
            <person name="Postec A."/>
        </authorList>
    </citation>
    <scope>NUCLEOTIDE SEQUENCE</scope>
    <source>
        <strain evidence="3">F1F22</strain>
    </source>
</reference>
<dbReference type="AlphaFoldDB" id="A0AAX3BFA8"/>
<name>A0AAX3BFA8_9SPIR</name>
<dbReference type="Proteomes" id="UP001056539">
    <property type="component" value="Chromosome"/>
</dbReference>
<dbReference type="RefSeq" id="WP_271436085.1">
    <property type="nucleotide sequence ID" value="NZ_CP073355.1"/>
</dbReference>
<feature type="domain" description="GerMN" evidence="2">
    <location>
        <begin position="107"/>
        <end position="193"/>
    </location>
</feature>
<gene>
    <name evidence="3" type="ORF">KDW03_03890</name>
</gene>